<dbReference type="InterPro" id="IPR051142">
    <property type="entry name" value="Glycosyltransferase_29"/>
</dbReference>
<keyword evidence="3" id="KW-0328">Glycosyltransferase</keyword>
<evidence type="ECO:0000256" key="6">
    <source>
        <dbReference type="ARBA" id="ARBA00022968"/>
    </source>
</evidence>
<evidence type="ECO:0000313" key="21">
    <source>
        <dbReference type="Ensembl" id="ENSEASP00005059925.1"/>
    </source>
</evidence>
<dbReference type="GO" id="GO:0008118">
    <property type="term" value="F:N-acetyllactosaminide alpha-2,3-sialyltransferase activity"/>
    <property type="evidence" value="ECO:0007669"/>
    <property type="project" value="UniProtKB-EC"/>
</dbReference>
<dbReference type="PANTHER" id="PTHR13713:SF8">
    <property type="entry name" value="TYPE 2 LACTOSAMINE ALPHA-2,3-SIALYLTRANSFERASE"/>
    <property type="match status" value="1"/>
</dbReference>
<evidence type="ECO:0000256" key="16">
    <source>
        <dbReference type="ARBA" id="ARBA00049294"/>
    </source>
</evidence>
<comment type="catalytic activity">
    <reaction evidence="15">
        <text>a neolactoside nLc4Cer(d18:1(4E)) + CMP-N-acetyl-beta-neuraminate = a neolactoside IV(3)-alpha-NeuAc-nLc4Cer(d18:1(4E)) + CMP + H(+)</text>
        <dbReference type="Rhea" id="RHEA:18913"/>
        <dbReference type="ChEBI" id="CHEBI:15378"/>
        <dbReference type="ChEBI" id="CHEBI:17006"/>
        <dbReference type="ChEBI" id="CHEBI:57812"/>
        <dbReference type="ChEBI" id="CHEBI:58665"/>
        <dbReference type="ChEBI" id="CHEBI:60377"/>
        <dbReference type="EC" id="2.4.3.6"/>
    </reaction>
    <physiologicalReaction direction="left-to-right" evidence="15">
        <dbReference type="Rhea" id="RHEA:18914"/>
    </physiologicalReaction>
</comment>
<reference evidence="21" key="2">
    <citation type="submission" date="2025-08" db="UniProtKB">
        <authorList>
            <consortium name="Ensembl"/>
        </authorList>
    </citation>
    <scope>IDENTIFICATION</scope>
</reference>
<evidence type="ECO:0000256" key="5">
    <source>
        <dbReference type="ARBA" id="ARBA00022692"/>
    </source>
</evidence>
<evidence type="ECO:0000256" key="17">
    <source>
        <dbReference type="ARBA" id="ARBA00049316"/>
    </source>
</evidence>
<keyword evidence="10" id="KW-0325">Glycoprotein</keyword>
<keyword evidence="6" id="KW-0735">Signal-anchor</keyword>
<organism evidence="21 22">
    <name type="scientific">Equus asinus</name>
    <name type="common">Donkey</name>
    <name type="synonym">Equus africanus asinus</name>
    <dbReference type="NCBI Taxonomy" id="9793"/>
    <lineage>
        <taxon>Eukaryota</taxon>
        <taxon>Metazoa</taxon>
        <taxon>Chordata</taxon>
        <taxon>Craniata</taxon>
        <taxon>Vertebrata</taxon>
        <taxon>Euteleostomi</taxon>
        <taxon>Mammalia</taxon>
        <taxon>Eutheria</taxon>
        <taxon>Laurasiatheria</taxon>
        <taxon>Perissodactyla</taxon>
        <taxon>Equidae</taxon>
        <taxon>Equus</taxon>
    </lineage>
</organism>
<dbReference type="AlphaFoldDB" id="A0A9L0KF03"/>
<reference evidence="21" key="3">
    <citation type="submission" date="2025-09" db="UniProtKB">
        <authorList>
            <consortium name="Ensembl"/>
        </authorList>
    </citation>
    <scope>IDENTIFICATION</scope>
</reference>
<comment type="catalytic activity">
    <reaction evidence="17">
        <text>a neolactoside nLc6Cer(d18:1(4E)) + CMP-N-acetyl-beta-neuraminate = a neolactoside VI(3)-alpha-NeuNAc-nLc6Cer(d18:1(4E)) + CMP + H(+)</text>
        <dbReference type="Rhea" id="RHEA:80751"/>
        <dbReference type="ChEBI" id="CHEBI:15378"/>
        <dbReference type="ChEBI" id="CHEBI:57812"/>
        <dbReference type="ChEBI" id="CHEBI:60377"/>
        <dbReference type="ChEBI" id="CHEBI:61610"/>
        <dbReference type="ChEBI" id="CHEBI:144452"/>
    </reaction>
    <physiologicalReaction direction="left-to-right" evidence="17">
        <dbReference type="Rhea" id="RHEA:80752"/>
    </physiologicalReaction>
</comment>
<feature type="compositionally biased region" description="Basic and acidic residues" evidence="20">
    <location>
        <begin position="205"/>
        <end position="214"/>
    </location>
</feature>
<evidence type="ECO:0000256" key="8">
    <source>
        <dbReference type="ARBA" id="ARBA00023034"/>
    </source>
</evidence>
<dbReference type="GO" id="GO:0009247">
    <property type="term" value="P:glycolipid biosynthetic process"/>
    <property type="evidence" value="ECO:0007669"/>
    <property type="project" value="TreeGrafter"/>
</dbReference>
<evidence type="ECO:0000256" key="13">
    <source>
        <dbReference type="ARBA" id="ARBA00042335"/>
    </source>
</evidence>
<keyword evidence="22" id="KW-1185">Reference proteome</keyword>
<dbReference type="EC" id="2.4.3.6" evidence="19"/>
<evidence type="ECO:0000256" key="10">
    <source>
        <dbReference type="ARBA" id="ARBA00023180"/>
    </source>
</evidence>
<evidence type="ECO:0000256" key="12">
    <source>
        <dbReference type="ARBA" id="ARBA00041799"/>
    </source>
</evidence>
<evidence type="ECO:0000256" key="18">
    <source>
        <dbReference type="ARBA" id="ARBA00049601"/>
    </source>
</evidence>
<evidence type="ECO:0000256" key="19">
    <source>
        <dbReference type="ARBA" id="ARBA00049726"/>
    </source>
</evidence>
<protein>
    <recommendedName>
        <fullName evidence="11">Type 2 lactosamine alpha-2,3-sialyltransferase</fullName>
        <ecNumber evidence="19">2.4.3.6</ecNumber>
    </recommendedName>
    <alternativeName>
        <fullName evidence="13">CMP-NeuAc:beta-galactoside alpha-2,3-sialyltransferase VI</fullName>
    </alternativeName>
    <alternativeName>
        <fullName evidence="12">ST3Gal VI</fullName>
    </alternativeName>
    <alternativeName>
        <fullName evidence="14">Sialyltransferase 10</fullName>
    </alternativeName>
</protein>
<dbReference type="GO" id="GO:0000139">
    <property type="term" value="C:Golgi membrane"/>
    <property type="evidence" value="ECO:0007669"/>
    <property type="project" value="UniProtKB-SubCell"/>
</dbReference>
<comment type="subcellular location">
    <subcellularLocation>
        <location evidence="1">Golgi apparatus membrane</location>
        <topology evidence="1">Single-pass type II membrane protein</topology>
    </subcellularLocation>
</comment>
<dbReference type="Pfam" id="PF00777">
    <property type="entry name" value="Glyco_transf_29"/>
    <property type="match status" value="1"/>
</dbReference>
<dbReference type="Gene3D" id="3.90.1480.20">
    <property type="entry name" value="Glycosyl transferase family 29"/>
    <property type="match status" value="1"/>
</dbReference>
<evidence type="ECO:0000256" key="3">
    <source>
        <dbReference type="ARBA" id="ARBA00022676"/>
    </source>
</evidence>
<dbReference type="PANTHER" id="PTHR13713">
    <property type="entry name" value="SIALYLTRANSFERASE"/>
    <property type="match status" value="1"/>
</dbReference>
<keyword evidence="7" id="KW-1133">Transmembrane helix</keyword>
<dbReference type="Ensembl" id="ENSEAST00005050063.1">
    <property type="protein sequence ID" value="ENSEASP00005059925.1"/>
    <property type="gene ID" value="ENSEASG00005010958.2"/>
</dbReference>
<evidence type="ECO:0000256" key="14">
    <source>
        <dbReference type="ARBA" id="ARBA00042659"/>
    </source>
</evidence>
<proteinExistence type="inferred from homology"/>
<evidence type="ECO:0000313" key="22">
    <source>
        <dbReference type="Proteomes" id="UP000694387"/>
    </source>
</evidence>
<comment type="catalytic activity">
    <reaction evidence="16">
        <text>a beta-D-galactosyl-(1-&gt;4)-N-acetyl-beta-D-glucosaminyl derivative + CMP-N-acetyl-beta-neuraminate = an N-acetyl-alpha-neuraminyl-(2-&gt;3)-beta-D-galactosyl-(1-&gt;4)-N-acetyl-beta-D-glucosaminyl derivative + CMP + H(+)</text>
        <dbReference type="Rhea" id="RHEA:52316"/>
        <dbReference type="ChEBI" id="CHEBI:15378"/>
        <dbReference type="ChEBI" id="CHEBI:57812"/>
        <dbReference type="ChEBI" id="CHEBI:60377"/>
        <dbReference type="ChEBI" id="CHEBI:133507"/>
        <dbReference type="ChEBI" id="CHEBI:136545"/>
        <dbReference type="EC" id="2.4.3.6"/>
    </reaction>
    <physiologicalReaction direction="left-to-right" evidence="16">
        <dbReference type="Rhea" id="RHEA:52317"/>
    </physiologicalReaction>
</comment>
<comment type="similarity">
    <text evidence="2">Belongs to the glycosyltransferase 29 family.</text>
</comment>
<reference evidence="21 22" key="1">
    <citation type="journal article" date="2020" name="Nat. Commun.">
        <title>Donkey genomes provide new insights into domestication and selection for coat color.</title>
        <authorList>
            <person name="Wang"/>
            <person name="C."/>
            <person name="Li"/>
            <person name="H."/>
            <person name="Guo"/>
            <person name="Y."/>
            <person name="Huang"/>
            <person name="J."/>
            <person name="Sun"/>
            <person name="Y."/>
            <person name="Min"/>
            <person name="J."/>
            <person name="Wang"/>
            <person name="J."/>
            <person name="Fang"/>
            <person name="X."/>
            <person name="Zhao"/>
            <person name="Z."/>
            <person name="Wang"/>
            <person name="S."/>
            <person name="Zhang"/>
            <person name="Y."/>
            <person name="Liu"/>
            <person name="Q."/>
            <person name="Jiang"/>
            <person name="Q."/>
            <person name="Wang"/>
            <person name="X."/>
            <person name="Guo"/>
            <person name="Y."/>
            <person name="Yang"/>
            <person name="C."/>
            <person name="Wang"/>
            <person name="Y."/>
            <person name="Tian"/>
            <person name="F."/>
            <person name="Zhuang"/>
            <person name="G."/>
            <person name="Fan"/>
            <person name="Y."/>
            <person name="Gao"/>
            <person name="Q."/>
            <person name="Li"/>
            <person name="Y."/>
            <person name="Ju"/>
            <person name="Z."/>
            <person name="Li"/>
            <person name="J."/>
            <person name="Li"/>
            <person name="R."/>
            <person name="Hou"/>
            <person name="M."/>
            <person name="Yang"/>
            <person name="G."/>
            <person name="Liu"/>
            <person name="G."/>
            <person name="Liu"/>
            <person name="W."/>
            <person name="Guo"/>
            <person name="J."/>
            <person name="Pan"/>
            <person name="S."/>
            <person name="Fan"/>
            <person name="G."/>
            <person name="Zhang"/>
            <person name="W."/>
            <person name="Zhang"/>
            <person name="R."/>
            <person name="Yu"/>
            <person name="J."/>
            <person name="Zhang"/>
            <person name="X."/>
            <person name="Yin"/>
            <person name="Q."/>
            <person name="Ji"/>
            <person name="C."/>
            <person name="Jin"/>
            <person name="Y."/>
            <person name="Yue"/>
            <person name="G."/>
            <person name="Liu"/>
            <person name="M."/>
            <person name="Xu"/>
            <person name="J."/>
            <person name="Liu"/>
            <person name="S."/>
            <person name="Jordana"/>
            <person name="J."/>
            <person name="Noce"/>
            <person name="A."/>
            <person name="Amills"/>
            <person name="M."/>
            <person name="Wu"/>
            <person name="D.D."/>
            <person name="Li"/>
            <person name="S."/>
            <person name="Zhou"/>
            <person name="X. and Zhong"/>
            <person name="J."/>
        </authorList>
    </citation>
    <scope>NUCLEOTIDE SEQUENCE [LARGE SCALE GENOMIC DNA]</scope>
</reference>
<evidence type="ECO:0000256" key="9">
    <source>
        <dbReference type="ARBA" id="ARBA00023136"/>
    </source>
</evidence>
<keyword evidence="5" id="KW-0812">Transmembrane</keyword>
<comment type="function">
    <text evidence="18">Transfers the sialyl residue from CMP-N-acetyl-beta-neuraminate to the terminal galactose residue on sugar chains of glycoproteins and glycolipids. It's alpha-2,3-sialyltransferase activity is specific toward type II glycan chains (Galbeta1-4GlcNAc) on glycoproteins and glycolipids such as neolactosides nLc4Cer and nLc6Cer, whose sialyl-products serve as precursors for the Lewis X antigen. Critically involved in the synthesis of functional selectin ligands needed for neutrophil recruitment during inflammation and lymphocyte homing to the lymph nodes.</text>
</comment>
<keyword evidence="9" id="KW-0472">Membrane</keyword>
<evidence type="ECO:0000256" key="4">
    <source>
        <dbReference type="ARBA" id="ARBA00022679"/>
    </source>
</evidence>
<evidence type="ECO:0000256" key="20">
    <source>
        <dbReference type="SAM" id="MobiDB-lite"/>
    </source>
</evidence>
<gene>
    <name evidence="21" type="primary">ST3GAL6</name>
</gene>
<dbReference type="Proteomes" id="UP000694387">
    <property type="component" value="Chromosome 5"/>
</dbReference>
<evidence type="ECO:0000256" key="2">
    <source>
        <dbReference type="ARBA" id="ARBA00006003"/>
    </source>
</evidence>
<evidence type="ECO:0000256" key="7">
    <source>
        <dbReference type="ARBA" id="ARBA00022989"/>
    </source>
</evidence>
<name>A0A9L0KF03_EQUAS</name>
<accession>A0A9L0KF03</accession>
<dbReference type="GeneTree" id="ENSGT00940000161415"/>
<dbReference type="FunFam" id="3.90.1480.20:FF:000007">
    <property type="entry name" value="Type 2 lactosamine alpha-2,3-sialyltransferase"/>
    <property type="match status" value="1"/>
</dbReference>
<sequence length="666" mass="73059">MSQEAPPRVTGVPAAPSECVYFCRQPCGAGETGRLPLTFAPALFQPDRAGWECLLGCATRSSHLVLKPPAASARPAPRGDFPVPAAPGGRAAGVRPAPKVGAALLLLPPPRTGAPGLPARCAFLGGLRGGAATAHPRRRRAGGASRGPGGARRSRLGPVPGASDFGRRCAPCARQLRDTESRPRRPGPRPPVSAGPRGCGAAGEQRPERGERSAEPVPLRASRPACGTPAPRLRLAGVWESKGEGSGRFSSSTLGKFRRNPSSRHALAKEKPAPPSVLDNFWGRGPNDLAEGLLSLPHHLLHLQEERAFGEQIPKRAGEPKQHCHCPRPLTCATAMRGYLVAIFLSAIFLYYVLHCISWGTSVYWAHPVEMQQRKRGQPCREKPAFASLLRFHEFHPFLCASDFKKIASLYGGDKFSLPYGIKASEEPFRLALSALQSCDLFDEFDTVPCKKCVVVGNGGVLKNKTLGEKIDSYDVIIRMNNGPVLGHEEDVGRRTTFRLFYPESVFTDSNHRDPNTTAILTAFKPLDLKWLYDLLMGSKIDTKGFWQKPALDLIYKPYQIRILDPFITRTAAYELLHFPKVFPKNQKRKHPTTGIIAITLAFHICHEVHLAGFKYNFSDLKSPLHYYGNSTMSLMNASSYHNLTAEQLFLKDIIEKNFVINLTQD</sequence>
<keyword evidence="4" id="KW-0808">Transferase</keyword>
<dbReference type="CDD" id="cd23984">
    <property type="entry name" value="GT29_ST3GAL6"/>
    <property type="match status" value="1"/>
</dbReference>
<evidence type="ECO:0000256" key="15">
    <source>
        <dbReference type="ARBA" id="ARBA00048162"/>
    </source>
</evidence>
<evidence type="ECO:0000256" key="11">
    <source>
        <dbReference type="ARBA" id="ARBA00041031"/>
    </source>
</evidence>
<dbReference type="InterPro" id="IPR001675">
    <property type="entry name" value="Glyco_trans_29"/>
</dbReference>
<evidence type="ECO:0000256" key="1">
    <source>
        <dbReference type="ARBA" id="ARBA00004323"/>
    </source>
</evidence>
<dbReference type="InterPro" id="IPR038578">
    <property type="entry name" value="GT29-like_sf"/>
</dbReference>
<keyword evidence="8" id="KW-0333">Golgi apparatus</keyword>
<feature type="region of interest" description="Disordered" evidence="20">
    <location>
        <begin position="130"/>
        <end position="229"/>
    </location>
</feature>